<dbReference type="Gene3D" id="3.40.50.300">
    <property type="entry name" value="P-loop containing nucleotide triphosphate hydrolases"/>
    <property type="match status" value="1"/>
</dbReference>
<evidence type="ECO:0000259" key="5">
    <source>
        <dbReference type="PROSITE" id="PS51192"/>
    </source>
</evidence>
<dbReference type="SUPFAM" id="SSF52540">
    <property type="entry name" value="P-loop containing nucleoside triphosphate hydrolases"/>
    <property type="match status" value="2"/>
</dbReference>
<dbReference type="AlphaFoldDB" id="A0A2T4PXB2"/>
<reference evidence="7 8" key="1">
    <citation type="journal article" date="2016" name="Front. Microbiol.">
        <title>Comprehensive Phylogenetic Analysis of Bovine Non-aureus Staphylococci Species Based on Whole-Genome Sequencing.</title>
        <authorList>
            <person name="Naushad S."/>
            <person name="Barkema H.W."/>
            <person name="Luby C."/>
            <person name="Condas L.A."/>
            <person name="Nobrega D.B."/>
            <person name="Carson D.A."/>
            <person name="De Buck J."/>
        </authorList>
    </citation>
    <scope>NUCLEOTIDE SEQUENCE [LARGE SCALE GENOMIC DNA]</scope>
    <source>
        <strain evidence="7 8">SNUC 2204</strain>
    </source>
</reference>
<dbReference type="Pfam" id="PF04851">
    <property type="entry name" value="ResIII"/>
    <property type="match status" value="1"/>
</dbReference>
<dbReference type="GO" id="GO:0005524">
    <property type="term" value="F:ATP binding"/>
    <property type="evidence" value="ECO:0007669"/>
    <property type="project" value="InterPro"/>
</dbReference>
<dbReference type="Pfam" id="PF00271">
    <property type="entry name" value="Helicase_C"/>
    <property type="match status" value="1"/>
</dbReference>
<protein>
    <submittedName>
        <fullName evidence="7">Helicase</fullName>
    </submittedName>
</protein>
<evidence type="ECO:0000313" key="7">
    <source>
        <dbReference type="EMBL" id="PTI31162.1"/>
    </source>
</evidence>
<dbReference type="SMART" id="SM00490">
    <property type="entry name" value="HELICc"/>
    <property type="match status" value="1"/>
</dbReference>
<evidence type="ECO:0000256" key="2">
    <source>
        <dbReference type="ARBA" id="ARBA00022801"/>
    </source>
</evidence>
<keyword evidence="3 7" id="KW-0347">Helicase</keyword>
<keyword evidence="2" id="KW-0378">Hydrolase</keyword>
<dbReference type="Proteomes" id="UP000241209">
    <property type="component" value="Unassembled WGS sequence"/>
</dbReference>
<dbReference type="GO" id="GO:0003677">
    <property type="term" value="F:DNA binding"/>
    <property type="evidence" value="ECO:0007669"/>
    <property type="project" value="InterPro"/>
</dbReference>
<dbReference type="SMART" id="SM00487">
    <property type="entry name" value="DEXDc"/>
    <property type="match status" value="1"/>
</dbReference>
<dbReference type="InterPro" id="IPR027417">
    <property type="entry name" value="P-loop_NTPase"/>
</dbReference>
<evidence type="ECO:0000256" key="4">
    <source>
        <dbReference type="ARBA" id="ARBA00022840"/>
    </source>
</evidence>
<dbReference type="InterPro" id="IPR014001">
    <property type="entry name" value="Helicase_ATP-bd"/>
</dbReference>
<dbReference type="InterPro" id="IPR038718">
    <property type="entry name" value="SNF2-like_sf"/>
</dbReference>
<dbReference type="GO" id="GO:0006281">
    <property type="term" value="P:DNA repair"/>
    <property type="evidence" value="ECO:0007669"/>
    <property type="project" value="TreeGrafter"/>
</dbReference>
<accession>A0A2T4PXB2</accession>
<keyword evidence="1" id="KW-0547">Nucleotide-binding</keyword>
<dbReference type="CDD" id="cd18793">
    <property type="entry name" value="SF2_C_SNF"/>
    <property type="match status" value="1"/>
</dbReference>
<sequence>MKQYVVDNKGENTLVNLLKENVYKDAKLTVASATFSLFAYYAIKEELDKLSEFKFLFTKPAFYKLGQEVKRQYKLQLQEIENNPKFDGNNFEIQLRNKMISTRTANQVTKWINEKATFKTLVDDYSISKQLLVHNNKINLFSQSDIDFTADGLGLTSSNRLGSYFVLAGVDELVENSLVEFDAIWNDETKVKDVTENVLEQIKLIYKENSPEWLYFVTLYNIFSDELDNLSEDNVIKEGTNFKETVVWNKLFEFQKDGVLGIIDKIERFNGCILADSVGLGKTFSALAVIKYYELRNDRVLVLAPKKLRDNWLTYKQNDKKNILVDDRFRYDVLNHTDLSRDSGYTGDINLESINWSNYDLVVIDESHNFRNNNAVKNKLTRYQKLMQEVIKKGVKTKVLLLSATPVNNKMNDIKNQIAFIIEEDDTALLNEGVDSINTALKNAQTSFNRWSELPSEERTTTNFLNMVNPEYFQILDALSIARSRKHIEKYYDVNDIGSFPNRLKPISIKTDVDINNEFRGMAKVNELMSSMEFSIYQPMKYVLPNKRKYYEDLYDTTVKEGSGKFKQTDREFAVASLMKVNIFKRLESSIYSFNKTIEKIIYKMNETINILEDSHNKNFSNDYSETSEIEDDELEAITVGSNKVRIKVEDIDHIKWLGDLKRDLTLLTDLYNETNNIDVSRDEKLKVLSEHIKKKIENPINDGNKKIIIFSAFADTIQYLYNNLNEKLLENNIHSAMVMGSGDNKTTLKGVKAKDLVDVLTNFSPISKDRALTKPSATEEIDILFATDCISEGQNLQDCDYLINYDIHWNPVRVIQRFGRIDRIGSRNKDIQLVNFWPNMELDEYINLEERVKGRMKLLNTSATGEEDVFDVSGKEMNDIEYRRNQLKALQDEGINLEDVSGAISITDLTYTDFKSDLSHAIKAHKKDLEKAPKGMYSIVSNNVLKEAEPGVIFCFKQNAPIDMSNNSLEPYILLYLKDNGDSLLHYTNAKTILDFYRRLALGQDEPFAELVDQFNKETDNGEDMTIYTDLLKKSIDVVRNKQEESVFDSFFTPGGTDIQQSLNLDFNDIELISFLIIKGD</sequence>
<evidence type="ECO:0000259" key="6">
    <source>
        <dbReference type="PROSITE" id="PS51194"/>
    </source>
</evidence>
<dbReference type="PANTHER" id="PTHR45766:SF6">
    <property type="entry name" value="SWI_SNF-RELATED MATRIX-ASSOCIATED ACTIN-DEPENDENT REGULATOR OF CHROMATIN SUBFAMILY A-LIKE PROTEIN 1"/>
    <property type="match status" value="1"/>
</dbReference>
<dbReference type="Gene3D" id="3.40.50.10810">
    <property type="entry name" value="Tandem AAA-ATPase domain"/>
    <property type="match status" value="1"/>
</dbReference>
<dbReference type="CDD" id="cd18011">
    <property type="entry name" value="DEXDc_RapA"/>
    <property type="match status" value="1"/>
</dbReference>
<dbReference type="PROSITE" id="PS51192">
    <property type="entry name" value="HELICASE_ATP_BIND_1"/>
    <property type="match status" value="1"/>
</dbReference>
<name>A0A2T4PXB2_9STAP</name>
<dbReference type="InterPro" id="IPR049730">
    <property type="entry name" value="SNF2/RAD54-like_C"/>
</dbReference>
<feature type="domain" description="Helicase C-terminal" evidence="6">
    <location>
        <begin position="692"/>
        <end position="879"/>
    </location>
</feature>
<dbReference type="GO" id="GO:0004386">
    <property type="term" value="F:helicase activity"/>
    <property type="evidence" value="ECO:0007669"/>
    <property type="project" value="UniProtKB-KW"/>
</dbReference>
<dbReference type="InterPro" id="IPR006935">
    <property type="entry name" value="Helicase/UvrB_N"/>
</dbReference>
<dbReference type="GO" id="GO:0016787">
    <property type="term" value="F:hydrolase activity"/>
    <property type="evidence" value="ECO:0007669"/>
    <property type="project" value="UniProtKB-KW"/>
</dbReference>
<evidence type="ECO:0000313" key="8">
    <source>
        <dbReference type="Proteomes" id="UP000241209"/>
    </source>
</evidence>
<dbReference type="PANTHER" id="PTHR45766">
    <property type="entry name" value="DNA ANNEALING HELICASE AND ENDONUCLEASE ZRANB3 FAMILY MEMBER"/>
    <property type="match status" value="1"/>
</dbReference>
<evidence type="ECO:0000256" key="1">
    <source>
        <dbReference type="ARBA" id="ARBA00022741"/>
    </source>
</evidence>
<organism evidence="7 8">
    <name type="scientific">Mammaliicoccus vitulinus</name>
    <dbReference type="NCBI Taxonomy" id="71237"/>
    <lineage>
        <taxon>Bacteria</taxon>
        <taxon>Bacillati</taxon>
        <taxon>Bacillota</taxon>
        <taxon>Bacilli</taxon>
        <taxon>Bacillales</taxon>
        <taxon>Staphylococcaceae</taxon>
        <taxon>Mammaliicoccus</taxon>
    </lineage>
</organism>
<gene>
    <name evidence="7" type="ORF">BU072_00775</name>
</gene>
<keyword evidence="4" id="KW-0067">ATP-binding</keyword>
<comment type="caution">
    <text evidence="7">The sequence shown here is derived from an EMBL/GenBank/DDBJ whole genome shotgun (WGS) entry which is preliminary data.</text>
</comment>
<feature type="domain" description="Helicase ATP-binding" evidence="5">
    <location>
        <begin position="263"/>
        <end position="424"/>
    </location>
</feature>
<dbReference type="PROSITE" id="PS51194">
    <property type="entry name" value="HELICASE_CTER"/>
    <property type="match status" value="1"/>
</dbReference>
<dbReference type="RefSeq" id="WP_107518849.1">
    <property type="nucleotide sequence ID" value="NZ_PZFK01000001.1"/>
</dbReference>
<dbReference type="InterPro" id="IPR001650">
    <property type="entry name" value="Helicase_C-like"/>
</dbReference>
<dbReference type="EMBL" id="PZFK01000001">
    <property type="protein sequence ID" value="PTI31162.1"/>
    <property type="molecule type" value="Genomic_DNA"/>
</dbReference>
<dbReference type="GO" id="GO:0031297">
    <property type="term" value="P:replication fork processing"/>
    <property type="evidence" value="ECO:0007669"/>
    <property type="project" value="TreeGrafter"/>
</dbReference>
<evidence type="ECO:0000256" key="3">
    <source>
        <dbReference type="ARBA" id="ARBA00022806"/>
    </source>
</evidence>
<dbReference type="InterPro" id="IPR057342">
    <property type="entry name" value="DEXDc_RapA"/>
</dbReference>
<proteinExistence type="predicted"/>